<dbReference type="RefSeq" id="WP_048124573.1">
    <property type="nucleotide sequence ID" value="NZ_CP009515.1"/>
</dbReference>
<evidence type="ECO:0000313" key="2">
    <source>
        <dbReference type="Proteomes" id="UP000033072"/>
    </source>
</evidence>
<dbReference type="Gene3D" id="2.10.110.10">
    <property type="entry name" value="Cysteine Rich Protein"/>
    <property type="match status" value="1"/>
</dbReference>
<name>A0A0E3WRW6_9EURY</name>
<organism evidence="1 2">
    <name type="scientific">Methanosarcina lacustris Z-7289</name>
    <dbReference type="NCBI Taxonomy" id="1434111"/>
    <lineage>
        <taxon>Archaea</taxon>
        <taxon>Methanobacteriati</taxon>
        <taxon>Methanobacteriota</taxon>
        <taxon>Stenosarchaea group</taxon>
        <taxon>Methanomicrobia</taxon>
        <taxon>Methanosarcinales</taxon>
        <taxon>Methanosarcinaceae</taxon>
        <taxon>Methanosarcina</taxon>
    </lineage>
</organism>
<dbReference type="AlphaFoldDB" id="A0A0E3WRW6"/>
<dbReference type="PATRIC" id="fig|1434111.4.peg.622"/>
<dbReference type="HOGENOM" id="CLU_158392_0_0_2"/>
<dbReference type="CDD" id="cd08368">
    <property type="entry name" value="LIM"/>
    <property type="match status" value="1"/>
</dbReference>
<accession>A0A0E3WRW6</accession>
<dbReference type="Proteomes" id="UP000033072">
    <property type="component" value="Chromosome"/>
</dbReference>
<dbReference type="KEGG" id="mls:MSLAZ_0494"/>
<keyword evidence="2" id="KW-1185">Reference proteome</keyword>
<dbReference type="GeneID" id="24805179"/>
<gene>
    <name evidence="1" type="ORF">MSLAZ_0494</name>
</gene>
<proteinExistence type="predicted"/>
<dbReference type="STRING" id="1434111.MSLAZ_0494"/>
<reference evidence="1 2" key="1">
    <citation type="submission" date="2014-07" db="EMBL/GenBank/DDBJ databases">
        <title>Methanogenic archaea and the global carbon cycle.</title>
        <authorList>
            <person name="Henriksen J.R."/>
            <person name="Luke J."/>
            <person name="Reinhart S."/>
            <person name="Benedict M.N."/>
            <person name="Youngblut N.D."/>
            <person name="Metcalf M.E."/>
            <person name="Whitaker R.J."/>
            <person name="Metcalf W.W."/>
        </authorList>
    </citation>
    <scope>NUCLEOTIDE SEQUENCE [LARGE SCALE GENOMIC DNA]</scope>
    <source>
        <strain evidence="1 2">Z-7289</strain>
    </source>
</reference>
<sequence length="132" mass="14932">MTEEITSPAKCEACGCKLEKEDIYEENGKVLCEDCYIENHHKIQACDPWAVRSKKIFREEAGLEGTDGLTDLQKAMYEFIVSRGGAKKEEIAEKFGISPRETENQFALLRHCELVKGQKRANGVYLVPFGDK</sequence>
<evidence type="ECO:0000313" key="1">
    <source>
        <dbReference type="EMBL" id="AKB73755.1"/>
    </source>
</evidence>
<dbReference type="EMBL" id="CP009515">
    <property type="protein sequence ID" value="AKB73755.1"/>
    <property type="molecule type" value="Genomic_DNA"/>
</dbReference>
<protein>
    <submittedName>
        <fullName evidence="1">Uncharacterized protein</fullName>
    </submittedName>
</protein>
<dbReference type="OrthoDB" id="129806at2157"/>